<keyword evidence="5" id="KW-0464">Manganese</keyword>
<dbReference type="Gene3D" id="3.60.21.10">
    <property type="match status" value="1"/>
</dbReference>
<dbReference type="SUPFAM" id="SSF56300">
    <property type="entry name" value="Metallo-dependent phosphatases"/>
    <property type="match status" value="1"/>
</dbReference>
<keyword evidence="2" id="KW-0997">Cell inner membrane</keyword>
<evidence type="ECO:0000256" key="1">
    <source>
        <dbReference type="ARBA" id="ARBA00022475"/>
    </source>
</evidence>
<evidence type="ECO:0000256" key="3">
    <source>
        <dbReference type="ARBA" id="ARBA00022723"/>
    </source>
</evidence>
<dbReference type="GO" id="GO:0046872">
    <property type="term" value="F:metal ion binding"/>
    <property type="evidence" value="ECO:0007669"/>
    <property type="project" value="UniProtKB-KW"/>
</dbReference>
<evidence type="ECO:0000256" key="2">
    <source>
        <dbReference type="ARBA" id="ARBA00022519"/>
    </source>
</evidence>
<dbReference type="AlphaFoldDB" id="A0A5C1AG50"/>
<dbReference type="GO" id="GO:0008758">
    <property type="term" value="F:UDP-2,3-diacylglucosamine hydrolase activity"/>
    <property type="evidence" value="ECO:0007669"/>
    <property type="project" value="TreeGrafter"/>
</dbReference>
<name>A0A5C1AG50_9BACT</name>
<dbReference type="GO" id="GO:0009245">
    <property type="term" value="P:lipid A biosynthetic process"/>
    <property type="evidence" value="ECO:0007669"/>
    <property type="project" value="TreeGrafter"/>
</dbReference>
<dbReference type="Proteomes" id="UP000324974">
    <property type="component" value="Chromosome"/>
</dbReference>
<evidence type="ECO:0000259" key="6">
    <source>
        <dbReference type="Pfam" id="PF00149"/>
    </source>
</evidence>
<reference evidence="8" key="1">
    <citation type="submission" date="2019-08" db="EMBL/GenBank/DDBJ databases">
        <title>Limnoglobus roseus gen. nov., sp. nov., a novel freshwater planctomycete with a giant genome from the family Gemmataceae.</title>
        <authorList>
            <person name="Kulichevskaya I.S."/>
            <person name="Naumoff D.G."/>
            <person name="Miroshnikov K."/>
            <person name="Ivanova A."/>
            <person name="Philippov D.A."/>
            <person name="Hakobyan A."/>
            <person name="Rijpstra I.C."/>
            <person name="Sinninghe Damste J.S."/>
            <person name="Liesack W."/>
            <person name="Dedysh S.N."/>
        </authorList>
    </citation>
    <scope>NUCLEOTIDE SEQUENCE [LARGE SCALE GENOMIC DNA]</scope>
    <source>
        <strain evidence="8">PX52</strain>
    </source>
</reference>
<dbReference type="CDD" id="cd07398">
    <property type="entry name" value="MPP_YbbF-LpxH"/>
    <property type="match status" value="1"/>
</dbReference>
<dbReference type="EMBL" id="CP042425">
    <property type="protein sequence ID" value="QEL16966.1"/>
    <property type="molecule type" value="Genomic_DNA"/>
</dbReference>
<protein>
    <submittedName>
        <fullName evidence="7">UDP-2,3-diacylglucosamine diphosphatase</fullName>
    </submittedName>
</protein>
<dbReference type="GO" id="GO:0016020">
    <property type="term" value="C:membrane"/>
    <property type="evidence" value="ECO:0007669"/>
    <property type="project" value="GOC"/>
</dbReference>
<keyword evidence="3" id="KW-0479">Metal-binding</keyword>
<feature type="domain" description="Calcineurin-like phosphoesterase" evidence="6">
    <location>
        <begin position="6"/>
        <end position="187"/>
    </location>
</feature>
<evidence type="ECO:0000313" key="8">
    <source>
        <dbReference type="Proteomes" id="UP000324974"/>
    </source>
</evidence>
<dbReference type="Pfam" id="PF00149">
    <property type="entry name" value="Metallophos"/>
    <property type="match status" value="1"/>
</dbReference>
<accession>A0A5C1AG50</accession>
<dbReference type="KEGG" id="lrs:PX52LOC_03942"/>
<dbReference type="OrthoDB" id="9802481at2"/>
<dbReference type="InterPro" id="IPR029052">
    <property type="entry name" value="Metallo-depent_PP-like"/>
</dbReference>
<dbReference type="InterPro" id="IPR043461">
    <property type="entry name" value="LpxH-like"/>
</dbReference>
<evidence type="ECO:0000256" key="5">
    <source>
        <dbReference type="ARBA" id="ARBA00023211"/>
    </source>
</evidence>
<evidence type="ECO:0000256" key="4">
    <source>
        <dbReference type="ARBA" id="ARBA00023136"/>
    </source>
</evidence>
<dbReference type="RefSeq" id="WP_149111630.1">
    <property type="nucleotide sequence ID" value="NZ_CP042425.1"/>
</dbReference>
<gene>
    <name evidence="7" type="ORF">PX52LOC_03942</name>
</gene>
<sequence length="242" mass="27419">MLDAIAISDLHLGSDNCQAEALVQFLEAIRFGDVPTRRIILNGDVFDSIDFRRLKKHHWKVLSLIRKMADEVEIVWINGNHDGPSDIVSHLLGVTVVDEFLVVSGGKRVLFLHGHRFDAFLEKHRITTWFADWVYRMLQKIDPTHGFARWAKQSSKLFLRCTAKIEAESISYAETKDCDAVCCGHTHLAVANRNGPIEYFNSGCWTEKPCHYLTVENGFIDLKSYHESPAVVDRPQLAAVSA</sequence>
<keyword evidence="1" id="KW-1003">Cell membrane</keyword>
<proteinExistence type="predicted"/>
<evidence type="ECO:0000313" key="7">
    <source>
        <dbReference type="EMBL" id="QEL16966.1"/>
    </source>
</evidence>
<dbReference type="PANTHER" id="PTHR34990">
    <property type="entry name" value="UDP-2,3-DIACYLGLUCOSAMINE HYDROLASE-RELATED"/>
    <property type="match status" value="1"/>
</dbReference>
<keyword evidence="4" id="KW-0472">Membrane</keyword>
<keyword evidence="8" id="KW-1185">Reference proteome</keyword>
<organism evidence="7 8">
    <name type="scientific">Limnoglobus roseus</name>
    <dbReference type="NCBI Taxonomy" id="2598579"/>
    <lineage>
        <taxon>Bacteria</taxon>
        <taxon>Pseudomonadati</taxon>
        <taxon>Planctomycetota</taxon>
        <taxon>Planctomycetia</taxon>
        <taxon>Gemmatales</taxon>
        <taxon>Gemmataceae</taxon>
        <taxon>Limnoglobus</taxon>
    </lineage>
</organism>
<dbReference type="InterPro" id="IPR004843">
    <property type="entry name" value="Calcineurin-like_PHP"/>
</dbReference>